<keyword evidence="9 13" id="KW-1133">Transmembrane helix</keyword>
<accession>A0A131Z3R9</accession>
<feature type="transmembrane region" description="Helical" evidence="13">
    <location>
        <begin position="160"/>
        <end position="177"/>
    </location>
</feature>
<dbReference type="AlphaFoldDB" id="A0A131Z3R9"/>
<keyword evidence="7 13" id="KW-0949">S-adenosyl-L-methionine</keyword>
<evidence type="ECO:0000256" key="7">
    <source>
        <dbReference type="ARBA" id="ARBA00022691"/>
    </source>
</evidence>
<dbReference type="Gene3D" id="1.20.120.1630">
    <property type="match status" value="1"/>
</dbReference>
<evidence type="ECO:0000256" key="13">
    <source>
        <dbReference type="RuleBase" id="RU362022"/>
    </source>
</evidence>
<feature type="transmembrane region" description="Helical" evidence="13">
    <location>
        <begin position="12"/>
        <end position="34"/>
    </location>
</feature>
<comment type="catalytic activity">
    <reaction evidence="1 13">
        <text>[protein]-C-terminal S-[(2E,6E)-farnesyl]-L-cysteine + S-adenosyl-L-methionine = [protein]-C-terminal S-[(2E,6E)-farnesyl]-L-cysteine methyl ester + S-adenosyl-L-homocysteine</text>
        <dbReference type="Rhea" id="RHEA:21672"/>
        <dbReference type="Rhea" id="RHEA-COMP:12125"/>
        <dbReference type="Rhea" id="RHEA-COMP:12126"/>
        <dbReference type="ChEBI" id="CHEBI:57856"/>
        <dbReference type="ChEBI" id="CHEBI:59789"/>
        <dbReference type="ChEBI" id="CHEBI:90510"/>
        <dbReference type="ChEBI" id="CHEBI:90511"/>
        <dbReference type="EC" id="2.1.1.100"/>
    </reaction>
</comment>
<evidence type="ECO:0000256" key="3">
    <source>
        <dbReference type="ARBA" id="ARBA00009140"/>
    </source>
</evidence>
<dbReference type="PANTHER" id="PTHR12714:SF9">
    <property type="entry name" value="PROTEIN-S-ISOPRENYLCYSTEINE O-METHYLTRANSFERASE"/>
    <property type="match status" value="1"/>
</dbReference>
<comment type="similarity">
    <text evidence="3 13">Belongs to the class VI-like SAM-binding methyltransferase superfamily. Isoprenylcysteine carboxyl methyltransferase family.</text>
</comment>
<dbReference type="PANTHER" id="PTHR12714">
    <property type="entry name" value="PROTEIN-S ISOPRENYLCYSTEINE O-METHYLTRANSFERASE"/>
    <property type="match status" value="1"/>
</dbReference>
<feature type="transmembrane region" description="Helical" evidence="13">
    <location>
        <begin position="96"/>
        <end position="114"/>
    </location>
</feature>
<evidence type="ECO:0000256" key="11">
    <source>
        <dbReference type="ARBA" id="ARBA00023572"/>
    </source>
</evidence>
<evidence type="ECO:0000256" key="10">
    <source>
        <dbReference type="ARBA" id="ARBA00023136"/>
    </source>
</evidence>
<dbReference type="EC" id="2.1.1.100" evidence="4 13"/>
<evidence type="ECO:0000313" key="14">
    <source>
        <dbReference type="EMBL" id="JAP85390.1"/>
    </source>
</evidence>
<comment type="function">
    <text evidence="11">Catalyzes the post-translational methylation of isoprenylated C-terminal cysteine residues.</text>
</comment>
<feature type="transmembrane region" description="Helical" evidence="13">
    <location>
        <begin position="69"/>
        <end position="90"/>
    </location>
</feature>
<evidence type="ECO:0000256" key="6">
    <source>
        <dbReference type="ARBA" id="ARBA00022679"/>
    </source>
</evidence>
<dbReference type="InterPro" id="IPR007269">
    <property type="entry name" value="ICMT_MeTrfase"/>
</dbReference>
<name>A0A131Z3R9_RHIAP</name>
<proteinExistence type="inferred from homology"/>
<feature type="transmembrane region" description="Helical" evidence="13">
    <location>
        <begin position="40"/>
        <end position="60"/>
    </location>
</feature>
<keyword evidence="13" id="KW-0256">Endoplasmic reticulum</keyword>
<dbReference type="GO" id="GO:0032259">
    <property type="term" value="P:methylation"/>
    <property type="evidence" value="ECO:0007669"/>
    <property type="project" value="UniProtKB-KW"/>
</dbReference>
<feature type="transmembrane region" description="Helical" evidence="13">
    <location>
        <begin position="220"/>
        <end position="243"/>
    </location>
</feature>
<reference evidence="14" key="1">
    <citation type="journal article" date="2016" name="Ticks Tick Borne Dis.">
        <title>De novo assembly and annotation of the salivary gland transcriptome of Rhipicephalus appendiculatus male and female ticks during blood feeding.</title>
        <authorList>
            <person name="de Castro M.H."/>
            <person name="de Klerk D."/>
            <person name="Pienaar R."/>
            <person name="Latif A.A."/>
            <person name="Rees D.J."/>
            <person name="Mans B.J."/>
        </authorList>
    </citation>
    <scope>NUCLEOTIDE SEQUENCE</scope>
    <source>
        <tissue evidence="14">Salivary glands</tissue>
    </source>
</reference>
<evidence type="ECO:0000256" key="2">
    <source>
        <dbReference type="ARBA" id="ARBA00004141"/>
    </source>
</evidence>
<keyword evidence="5 13" id="KW-0489">Methyltransferase</keyword>
<evidence type="ECO:0000256" key="5">
    <source>
        <dbReference type="ARBA" id="ARBA00022603"/>
    </source>
</evidence>
<dbReference type="Pfam" id="PF04140">
    <property type="entry name" value="ICMT"/>
    <property type="match status" value="1"/>
</dbReference>
<dbReference type="InterPro" id="IPR025770">
    <property type="entry name" value="PPMT_MeTrfase"/>
</dbReference>
<keyword evidence="10 13" id="KW-0472">Membrane</keyword>
<comment type="subcellular location">
    <subcellularLocation>
        <location evidence="13">Endoplasmic reticulum membrane</location>
        <topology evidence="13">Multi-pass membrane protein</topology>
    </subcellularLocation>
    <subcellularLocation>
        <location evidence="2">Membrane</location>
        <topology evidence="2">Multi-pass membrane protein</topology>
    </subcellularLocation>
</comment>
<keyword evidence="8 13" id="KW-0812">Transmembrane</keyword>
<dbReference type="EMBL" id="GEDV01003167">
    <property type="protein sequence ID" value="JAP85390.1"/>
    <property type="molecule type" value="Transcribed_RNA"/>
</dbReference>
<evidence type="ECO:0000256" key="9">
    <source>
        <dbReference type="ARBA" id="ARBA00022989"/>
    </source>
</evidence>
<keyword evidence="6 14" id="KW-0808">Transferase</keyword>
<protein>
    <recommendedName>
        <fullName evidence="12 13">Protein-S-isoprenylcysteine O-methyltransferase</fullName>
        <ecNumber evidence="4 13">2.1.1.100</ecNumber>
    </recommendedName>
</protein>
<organism evidence="14">
    <name type="scientific">Rhipicephalus appendiculatus</name>
    <name type="common">Brown ear tick</name>
    <dbReference type="NCBI Taxonomy" id="34631"/>
    <lineage>
        <taxon>Eukaryota</taxon>
        <taxon>Metazoa</taxon>
        <taxon>Ecdysozoa</taxon>
        <taxon>Arthropoda</taxon>
        <taxon>Chelicerata</taxon>
        <taxon>Arachnida</taxon>
        <taxon>Acari</taxon>
        <taxon>Parasitiformes</taxon>
        <taxon>Ixodida</taxon>
        <taxon>Ixodoidea</taxon>
        <taxon>Ixodidae</taxon>
        <taxon>Rhipicephalinae</taxon>
        <taxon>Rhipicephalus</taxon>
        <taxon>Rhipicephalus</taxon>
    </lineage>
</organism>
<dbReference type="PROSITE" id="PS51564">
    <property type="entry name" value="SAM_ICMT"/>
    <property type="match status" value="1"/>
</dbReference>
<evidence type="ECO:0000256" key="12">
    <source>
        <dbReference type="ARBA" id="ARBA00023656"/>
    </source>
</evidence>
<dbReference type="GO" id="GO:0004671">
    <property type="term" value="F:protein C-terminal S-isoprenylcysteine carboxyl O-methyltransferase activity"/>
    <property type="evidence" value="ECO:0007669"/>
    <property type="project" value="UniProtKB-EC"/>
</dbReference>
<dbReference type="GO" id="GO:0005789">
    <property type="term" value="C:endoplasmic reticulum membrane"/>
    <property type="evidence" value="ECO:0007669"/>
    <property type="project" value="UniProtKB-SubCell"/>
</dbReference>
<evidence type="ECO:0000256" key="8">
    <source>
        <dbReference type="ARBA" id="ARBA00022692"/>
    </source>
</evidence>
<sequence>MALSTNGRISLYCFCLAASVVLISFIGALVQLLHYVVEDYWLQLAAVYSTCVHSVLYIFYKPRGNAYKVVWRAALLGTGTGLGILTSVHGPHSWRVFGWYLALLSGFHFSEYFVTAVTNPKALTLDSFLLNHSREYGVAAACSWLEFLIERSIAPGLKQMWWVSYVGLAMCVVGEGLRKAAMLTAGTNFNHIIQNHREQGHVLVTHGVYALCRHPSYVGWFLWSIGTQVVLVNPICTVAYTLASWKFFRTRVEEEEITLLTFFGEDYVQYQRRTCTGLPFIRGFRAEV</sequence>
<evidence type="ECO:0000256" key="1">
    <source>
        <dbReference type="ARBA" id="ARBA00001450"/>
    </source>
</evidence>
<evidence type="ECO:0000256" key="4">
    <source>
        <dbReference type="ARBA" id="ARBA00012151"/>
    </source>
</evidence>